<proteinExistence type="predicted"/>
<protein>
    <submittedName>
        <fullName evidence="2">Uncharacterized protein</fullName>
    </submittedName>
</protein>
<name>A0AAD7MBQ5_9AGAR</name>
<evidence type="ECO:0000313" key="3">
    <source>
        <dbReference type="Proteomes" id="UP001215598"/>
    </source>
</evidence>
<dbReference type="Proteomes" id="UP001215598">
    <property type="component" value="Unassembled WGS sequence"/>
</dbReference>
<gene>
    <name evidence="2" type="ORF">B0H16DRAFT_1746075</name>
</gene>
<reference evidence="2" key="1">
    <citation type="submission" date="2023-03" db="EMBL/GenBank/DDBJ databases">
        <title>Massive genome expansion in bonnet fungi (Mycena s.s.) driven by repeated elements and novel gene families across ecological guilds.</title>
        <authorList>
            <consortium name="Lawrence Berkeley National Laboratory"/>
            <person name="Harder C.B."/>
            <person name="Miyauchi S."/>
            <person name="Viragh M."/>
            <person name="Kuo A."/>
            <person name="Thoen E."/>
            <person name="Andreopoulos B."/>
            <person name="Lu D."/>
            <person name="Skrede I."/>
            <person name="Drula E."/>
            <person name="Henrissat B."/>
            <person name="Morin E."/>
            <person name="Kohler A."/>
            <person name="Barry K."/>
            <person name="LaButti K."/>
            <person name="Morin E."/>
            <person name="Salamov A."/>
            <person name="Lipzen A."/>
            <person name="Mereny Z."/>
            <person name="Hegedus B."/>
            <person name="Baldrian P."/>
            <person name="Stursova M."/>
            <person name="Weitz H."/>
            <person name="Taylor A."/>
            <person name="Grigoriev I.V."/>
            <person name="Nagy L.G."/>
            <person name="Martin F."/>
            <person name="Kauserud H."/>
        </authorList>
    </citation>
    <scope>NUCLEOTIDE SEQUENCE</scope>
    <source>
        <strain evidence="2">CBHHK182m</strain>
    </source>
</reference>
<evidence type="ECO:0000256" key="1">
    <source>
        <dbReference type="SAM" id="MobiDB-lite"/>
    </source>
</evidence>
<feature type="compositionally biased region" description="Polar residues" evidence="1">
    <location>
        <begin position="1"/>
        <end position="23"/>
    </location>
</feature>
<sequence length="102" mass="11614">MARRPGSQSDTSHPNFWTGTYPQTEPAPQPLGYDGQDPPRPQQRAHLDQQLRQINLQLGQPQSEHYTPDAALRGLAAQDPRLQEHWQVYMSKVGSPRMIQDD</sequence>
<keyword evidence="3" id="KW-1185">Reference proteome</keyword>
<dbReference type="EMBL" id="JARKIB010000427">
    <property type="protein sequence ID" value="KAJ7709133.1"/>
    <property type="molecule type" value="Genomic_DNA"/>
</dbReference>
<feature type="region of interest" description="Disordered" evidence="1">
    <location>
        <begin position="1"/>
        <end position="46"/>
    </location>
</feature>
<organism evidence="2 3">
    <name type="scientific">Mycena metata</name>
    <dbReference type="NCBI Taxonomy" id="1033252"/>
    <lineage>
        <taxon>Eukaryota</taxon>
        <taxon>Fungi</taxon>
        <taxon>Dikarya</taxon>
        <taxon>Basidiomycota</taxon>
        <taxon>Agaricomycotina</taxon>
        <taxon>Agaricomycetes</taxon>
        <taxon>Agaricomycetidae</taxon>
        <taxon>Agaricales</taxon>
        <taxon>Marasmiineae</taxon>
        <taxon>Mycenaceae</taxon>
        <taxon>Mycena</taxon>
    </lineage>
</organism>
<dbReference type="AlphaFoldDB" id="A0AAD7MBQ5"/>
<evidence type="ECO:0000313" key="2">
    <source>
        <dbReference type="EMBL" id="KAJ7709133.1"/>
    </source>
</evidence>
<accession>A0AAD7MBQ5</accession>
<comment type="caution">
    <text evidence="2">The sequence shown here is derived from an EMBL/GenBank/DDBJ whole genome shotgun (WGS) entry which is preliminary data.</text>
</comment>